<dbReference type="Pfam" id="PF00133">
    <property type="entry name" value="tRNA-synt_1"/>
    <property type="match status" value="1"/>
</dbReference>
<evidence type="ECO:0000256" key="8">
    <source>
        <dbReference type="ARBA" id="ARBA00029936"/>
    </source>
</evidence>
<keyword evidence="4" id="KW-0547">Nucleotide-binding</keyword>
<evidence type="ECO:0000256" key="5">
    <source>
        <dbReference type="ARBA" id="ARBA00022840"/>
    </source>
</evidence>
<evidence type="ECO:0000256" key="7">
    <source>
        <dbReference type="ARBA" id="ARBA00023146"/>
    </source>
</evidence>
<evidence type="ECO:0000256" key="3">
    <source>
        <dbReference type="ARBA" id="ARBA00022598"/>
    </source>
</evidence>
<dbReference type="InterPro" id="IPR002300">
    <property type="entry name" value="aa-tRNA-synth_Ia"/>
</dbReference>
<evidence type="ECO:0000313" key="10">
    <source>
        <dbReference type="Proteomes" id="UP000277204"/>
    </source>
</evidence>
<dbReference type="EC" id="6.1.1.9" evidence="2"/>
<evidence type="ECO:0000256" key="1">
    <source>
        <dbReference type="ARBA" id="ARBA00005594"/>
    </source>
</evidence>
<dbReference type="InterPro" id="IPR040676">
    <property type="entry name" value="DUF5641"/>
</dbReference>
<dbReference type="Proteomes" id="UP000277204">
    <property type="component" value="Unassembled WGS sequence"/>
</dbReference>
<gene>
    <name evidence="9" type="ORF">SMRZ_LOCUS21165</name>
</gene>
<dbReference type="AlphaFoldDB" id="A0A183MYP0"/>
<dbReference type="GO" id="GO:0005524">
    <property type="term" value="F:ATP binding"/>
    <property type="evidence" value="ECO:0007669"/>
    <property type="project" value="UniProtKB-KW"/>
</dbReference>
<dbReference type="STRING" id="48269.A0A183MYP0"/>
<dbReference type="PANTHER" id="PTHR11946:SF109">
    <property type="entry name" value="VALINE--TRNA LIGASE"/>
    <property type="match status" value="1"/>
</dbReference>
<dbReference type="PRINTS" id="PR00986">
    <property type="entry name" value="TRNASYNTHVAL"/>
</dbReference>
<evidence type="ECO:0000256" key="4">
    <source>
        <dbReference type="ARBA" id="ARBA00022741"/>
    </source>
</evidence>
<dbReference type="GO" id="GO:0006438">
    <property type="term" value="P:valyl-tRNA aminoacylation"/>
    <property type="evidence" value="ECO:0007669"/>
    <property type="project" value="InterPro"/>
</dbReference>
<feature type="non-terminal residue" evidence="9">
    <location>
        <position position="1"/>
    </location>
</feature>
<comment type="similarity">
    <text evidence="1">Belongs to the class-I aminoacyl-tRNA synthetase family.</text>
</comment>
<keyword evidence="10" id="KW-1185">Reference proteome</keyword>
<dbReference type="GO" id="GO:0005829">
    <property type="term" value="C:cytosol"/>
    <property type="evidence" value="ECO:0007669"/>
    <property type="project" value="TreeGrafter"/>
</dbReference>
<keyword evidence="6" id="KW-0648">Protein biosynthesis</keyword>
<dbReference type="InterPro" id="IPR014729">
    <property type="entry name" value="Rossmann-like_a/b/a_fold"/>
</dbReference>
<dbReference type="SUPFAM" id="SSF52374">
    <property type="entry name" value="Nucleotidylyl transferase"/>
    <property type="match status" value="1"/>
</dbReference>
<keyword evidence="5" id="KW-0067">ATP-binding</keyword>
<dbReference type="Pfam" id="PF18701">
    <property type="entry name" value="DUF5641"/>
    <property type="match status" value="1"/>
</dbReference>
<proteinExistence type="inferred from homology"/>
<evidence type="ECO:0000256" key="6">
    <source>
        <dbReference type="ARBA" id="ARBA00022917"/>
    </source>
</evidence>
<dbReference type="Gene3D" id="3.40.50.620">
    <property type="entry name" value="HUPs"/>
    <property type="match status" value="1"/>
</dbReference>
<dbReference type="GO" id="GO:0004832">
    <property type="term" value="F:valine-tRNA ligase activity"/>
    <property type="evidence" value="ECO:0007669"/>
    <property type="project" value="UniProtKB-EC"/>
</dbReference>
<evidence type="ECO:0000256" key="2">
    <source>
        <dbReference type="ARBA" id="ARBA00013169"/>
    </source>
</evidence>
<keyword evidence="7" id="KW-0030">Aminoacyl-tRNA synthetase</keyword>
<dbReference type="FunFam" id="3.40.50.620:FF:000457">
    <property type="entry name" value="Predicted protein"/>
    <property type="match status" value="1"/>
</dbReference>
<sequence>VPEGRLCIIHSFHIRSWSNWLKVCRDWCISRQLWWGHRIPAYHVSIRRPGVDNLKVLDPTDHNSWVVGHTIEEALQKACGNFNCSPNNLTLNQDNDVLDTWFSSQLFPLSVFGWPEQIPDLKAYYSGSLLETGHYIIFFWVARMVMIGLKLMGQLLFHTVYLHAMVRDAHGKKMSKSLGNAIDPVDIINGISLEGLQKQLEQRHTGTSEVLAIIRKRILNDRPLTPVVEDANDKLALSPNSSLLLRECDGIVEEGSIRDKYDKRWKQVNHLVNVFWKRWLREYLPSLQKRQNG</sequence>
<dbReference type="PANTHER" id="PTHR11946">
    <property type="entry name" value="VALYL-TRNA SYNTHETASES"/>
    <property type="match status" value="1"/>
</dbReference>
<evidence type="ECO:0000313" key="9">
    <source>
        <dbReference type="EMBL" id="VDP38491.1"/>
    </source>
</evidence>
<accession>A0A183MYP0</accession>
<organism evidence="9 10">
    <name type="scientific">Schistosoma margrebowiei</name>
    <dbReference type="NCBI Taxonomy" id="48269"/>
    <lineage>
        <taxon>Eukaryota</taxon>
        <taxon>Metazoa</taxon>
        <taxon>Spiralia</taxon>
        <taxon>Lophotrochozoa</taxon>
        <taxon>Platyhelminthes</taxon>
        <taxon>Trematoda</taxon>
        <taxon>Digenea</taxon>
        <taxon>Strigeidida</taxon>
        <taxon>Schistosomatoidea</taxon>
        <taxon>Schistosomatidae</taxon>
        <taxon>Schistosoma</taxon>
    </lineage>
</organism>
<reference evidence="9 10" key="1">
    <citation type="submission" date="2018-11" db="EMBL/GenBank/DDBJ databases">
        <authorList>
            <consortium name="Pathogen Informatics"/>
        </authorList>
    </citation>
    <scope>NUCLEOTIDE SEQUENCE [LARGE SCALE GENOMIC DNA]</scope>
    <source>
        <strain evidence="9 10">Zambia</strain>
    </source>
</reference>
<name>A0A183MYP0_9TREM</name>
<dbReference type="InterPro" id="IPR002303">
    <property type="entry name" value="Valyl-tRNA_ligase"/>
</dbReference>
<keyword evidence="3" id="KW-0436">Ligase</keyword>
<dbReference type="EMBL" id="UZAI01018596">
    <property type="protein sequence ID" value="VDP38491.1"/>
    <property type="molecule type" value="Genomic_DNA"/>
</dbReference>
<protein>
    <recommendedName>
        <fullName evidence="2">valine--tRNA ligase</fullName>
        <ecNumber evidence="2">6.1.1.9</ecNumber>
    </recommendedName>
    <alternativeName>
        <fullName evidence="8">Valyl-tRNA synthetase</fullName>
    </alternativeName>
</protein>